<reference evidence="1 2" key="1">
    <citation type="submission" date="2016-05" db="EMBL/GenBank/DDBJ databases">
        <title>Comparative genomics of biotechnologically important yeasts.</title>
        <authorList>
            <consortium name="DOE Joint Genome Institute"/>
            <person name="Riley R."/>
            <person name="Haridas S."/>
            <person name="Wolfe K.H."/>
            <person name="Lopes M.R."/>
            <person name="Hittinger C.T."/>
            <person name="Goker M."/>
            <person name="Salamov A."/>
            <person name="Wisecaver J."/>
            <person name="Long T.M."/>
            <person name="Aerts A.L."/>
            <person name="Barry K."/>
            <person name="Choi C."/>
            <person name="Clum A."/>
            <person name="Coughlan A.Y."/>
            <person name="Deshpande S."/>
            <person name="Douglass A.P."/>
            <person name="Hanson S.J."/>
            <person name="Klenk H.-P."/>
            <person name="LaButti K."/>
            <person name="Lapidus A."/>
            <person name="Lindquist E."/>
            <person name="Lipzen A."/>
            <person name="Meier-kolthoff J.P."/>
            <person name="Ohm R.A."/>
            <person name="Otillar R.P."/>
            <person name="Pangilinan J."/>
            <person name="Peng Y."/>
            <person name="Rokas A."/>
            <person name="Rosa C.A."/>
            <person name="Scheuner C."/>
            <person name="Sibirny A.A."/>
            <person name="Slot J.C."/>
            <person name="Stielow J.B."/>
            <person name="Sun H."/>
            <person name="Kurtzman C.P."/>
            <person name="Blackwell M."/>
            <person name="Grigoriev I.V."/>
            <person name="Jeffries T.W."/>
        </authorList>
    </citation>
    <scope>NUCLEOTIDE SEQUENCE [LARGE SCALE GENOMIC DNA]</scope>
    <source>
        <strain evidence="1 2">NRRL YB-4993</strain>
    </source>
</reference>
<dbReference type="Proteomes" id="UP000092555">
    <property type="component" value="Unassembled WGS sequence"/>
</dbReference>
<evidence type="ECO:0000313" key="1">
    <source>
        <dbReference type="EMBL" id="OBA24518.1"/>
    </source>
</evidence>
<name>A0A1A0HL33_9ASCO</name>
<dbReference type="AlphaFoldDB" id="A0A1A0HL33"/>
<dbReference type="STRING" id="869754.A0A1A0HL33"/>
<evidence type="ECO:0008006" key="3">
    <source>
        <dbReference type="Google" id="ProtNLM"/>
    </source>
</evidence>
<gene>
    <name evidence="1" type="ORF">METBIDRAFT_10654</name>
</gene>
<dbReference type="GO" id="GO:0019171">
    <property type="term" value="F:(3R)-hydroxyacyl-[acyl-carrier-protein] dehydratase activity"/>
    <property type="evidence" value="ECO:0007669"/>
    <property type="project" value="TreeGrafter"/>
</dbReference>
<accession>A0A1A0HL33</accession>
<dbReference type="PANTHER" id="PTHR28152">
    <property type="entry name" value="HYDROXYACYL-THIOESTER DEHYDRATASE TYPE 2, MITOCHONDRIAL"/>
    <property type="match status" value="1"/>
</dbReference>
<keyword evidence="2" id="KW-1185">Reference proteome</keyword>
<protein>
    <recommendedName>
        <fullName evidence="3">N-terminal of MaoC-like dehydratase domain-containing protein</fullName>
    </recommendedName>
</protein>
<dbReference type="GO" id="GO:0005739">
    <property type="term" value="C:mitochondrion"/>
    <property type="evidence" value="ECO:0007669"/>
    <property type="project" value="TreeGrafter"/>
</dbReference>
<organism evidence="1 2">
    <name type="scientific">Metschnikowia bicuspidata var. bicuspidata NRRL YB-4993</name>
    <dbReference type="NCBI Taxonomy" id="869754"/>
    <lineage>
        <taxon>Eukaryota</taxon>
        <taxon>Fungi</taxon>
        <taxon>Dikarya</taxon>
        <taxon>Ascomycota</taxon>
        <taxon>Saccharomycotina</taxon>
        <taxon>Pichiomycetes</taxon>
        <taxon>Metschnikowiaceae</taxon>
        <taxon>Metschnikowia</taxon>
    </lineage>
</organism>
<dbReference type="EMBL" id="LXTC01000001">
    <property type="protein sequence ID" value="OBA24518.1"/>
    <property type="molecule type" value="Genomic_DNA"/>
</dbReference>
<dbReference type="InterPro" id="IPR052741">
    <property type="entry name" value="Mitochondrial_HTD2"/>
</dbReference>
<proteinExistence type="predicted"/>
<dbReference type="SUPFAM" id="SSF54637">
    <property type="entry name" value="Thioesterase/thiol ester dehydrase-isomerase"/>
    <property type="match status" value="1"/>
</dbReference>
<comment type="caution">
    <text evidence="1">The sequence shown here is derived from an EMBL/GenBank/DDBJ whole genome shotgun (WGS) entry which is preliminary data.</text>
</comment>
<dbReference type="InterPro" id="IPR029069">
    <property type="entry name" value="HotDog_dom_sf"/>
</dbReference>
<dbReference type="OrthoDB" id="3257538at2759"/>
<dbReference type="GeneID" id="30026797"/>
<dbReference type="Gene3D" id="3.10.129.10">
    <property type="entry name" value="Hotdog Thioesterase"/>
    <property type="match status" value="1"/>
</dbReference>
<evidence type="ECO:0000313" key="2">
    <source>
        <dbReference type="Proteomes" id="UP000092555"/>
    </source>
</evidence>
<sequence>MCRIKAQTRRWADIIAPRTWIWEDTYSIGGHNHLNKLLNEVISTRSQVSGPLYGSLFIFNTQSNTQLGLDGYDNYQAPLDVENNELYKRRMWVGGSIEYLKLPPVCGDVVVCEENVSSVRCLGPNAFVNISRNFRKDESMVMKEYRTLLYTNEPFRENASRFSETKGFLHSQNIKFSLSQLMRFNALSYNLHKIHYDAEFCHQEELKGIVVSGPFLVLAMLHFFSSLHPNTTIQDFRYKNSEPCYVDEGLIMGINETSRGYTIQVIGDGRLRCGGSVSIAV</sequence>
<dbReference type="RefSeq" id="XP_018714999.1">
    <property type="nucleotide sequence ID" value="XM_018853821.1"/>
</dbReference>
<dbReference type="PANTHER" id="PTHR28152:SF1">
    <property type="entry name" value="HYDROXYACYL-THIOESTER DEHYDRATASE TYPE 2, MITOCHONDRIAL"/>
    <property type="match status" value="1"/>
</dbReference>